<dbReference type="RefSeq" id="WP_044886133.1">
    <property type="nucleotide sequence ID" value="NZ_JYFN01000027.1"/>
</dbReference>
<protein>
    <submittedName>
        <fullName evidence="2">Uncharacterized protein</fullName>
    </submittedName>
</protein>
<dbReference type="OrthoDB" id="3218537at2"/>
<evidence type="ECO:0000256" key="1">
    <source>
        <dbReference type="SAM" id="MobiDB-lite"/>
    </source>
</evidence>
<dbReference type="EMBL" id="JYFN01000027">
    <property type="protein sequence ID" value="KJE22115.1"/>
    <property type="molecule type" value="Genomic_DNA"/>
</dbReference>
<dbReference type="Proteomes" id="UP000032545">
    <property type="component" value="Unassembled WGS sequence"/>
</dbReference>
<organism evidence="2 3">
    <name type="scientific">Frankia torreyi</name>
    <dbReference type="NCBI Taxonomy" id="1856"/>
    <lineage>
        <taxon>Bacteria</taxon>
        <taxon>Bacillati</taxon>
        <taxon>Actinomycetota</taxon>
        <taxon>Actinomycetes</taxon>
        <taxon>Frankiales</taxon>
        <taxon>Frankiaceae</taxon>
        <taxon>Frankia</taxon>
    </lineage>
</organism>
<dbReference type="AlphaFoldDB" id="A0A0D8BDG8"/>
<comment type="caution">
    <text evidence="2">The sequence shown here is derived from an EMBL/GenBank/DDBJ whole genome shotgun (WGS) entry which is preliminary data.</text>
</comment>
<evidence type="ECO:0000313" key="2">
    <source>
        <dbReference type="EMBL" id="KJE22115.1"/>
    </source>
</evidence>
<dbReference type="PATRIC" id="fig|1502723.3.peg.2991"/>
<gene>
    <name evidence="2" type="ORF">FF36_03547</name>
</gene>
<feature type="region of interest" description="Disordered" evidence="1">
    <location>
        <begin position="48"/>
        <end position="115"/>
    </location>
</feature>
<reference evidence="2 3" key="2">
    <citation type="journal article" date="2016" name="Genome Announc.">
        <title>Permanent Draft Genome Sequences for Two Variants of Frankia sp. Strain CpI1, the First Frankia Strain Isolated from Root Nodules of Comptonia peregrina.</title>
        <authorList>
            <person name="Oshone R."/>
            <person name="Hurst S.G.IV."/>
            <person name="Abebe-Akele F."/>
            <person name="Simpson S."/>
            <person name="Morris K."/>
            <person name="Thomas W.K."/>
            <person name="Tisa L.S."/>
        </authorList>
    </citation>
    <scope>NUCLEOTIDE SEQUENCE [LARGE SCALE GENOMIC DNA]</scope>
    <source>
        <strain evidence="3">CpI1-S</strain>
    </source>
</reference>
<name>A0A0D8BDG8_9ACTN</name>
<reference evidence="3" key="1">
    <citation type="submission" date="2015-02" db="EMBL/GenBank/DDBJ databases">
        <title>Draft Genome of Frankia sp. CpI1-S.</title>
        <authorList>
            <person name="Oshone R.T."/>
            <person name="Ngom M."/>
            <person name="Ghodhbane-Gtari F."/>
            <person name="Gtari M."/>
            <person name="Morris K."/>
            <person name="Thomas K."/>
            <person name="Sen A."/>
            <person name="Tisa L.S."/>
        </authorList>
    </citation>
    <scope>NUCLEOTIDE SEQUENCE [LARGE SCALE GENOMIC DNA]</scope>
    <source>
        <strain evidence="3">CpI1-S</strain>
    </source>
</reference>
<accession>A0A0D8BDG8</accession>
<proteinExistence type="predicted"/>
<sequence>MTDARNAPETPETPHAPEAARLSTLLLRQLADLVAGLDEQQIGELLAGRARLTVTAAPGRPARSTPTRATPTQQTPARQTPASKATPATRRRTTRPEAGSKTETGPKTGAAPPASVDVEALRAALLGAASREEAAERLAALGRVSVPQLRALAGALGVDGVGGKDPKATVIRKIVDGTVGFRLSSQAMLSEEADL</sequence>
<feature type="compositionally biased region" description="Low complexity" evidence="1">
    <location>
        <begin position="55"/>
        <end position="88"/>
    </location>
</feature>
<keyword evidence="3" id="KW-1185">Reference proteome</keyword>
<feature type="region of interest" description="Disordered" evidence="1">
    <location>
        <begin position="1"/>
        <end position="20"/>
    </location>
</feature>
<evidence type="ECO:0000313" key="3">
    <source>
        <dbReference type="Proteomes" id="UP000032545"/>
    </source>
</evidence>